<dbReference type="GO" id="GO:0004185">
    <property type="term" value="F:serine-type carboxypeptidase activity"/>
    <property type="evidence" value="ECO:0007669"/>
    <property type="project" value="UniProtKB-UniRule"/>
</dbReference>
<dbReference type="PROSITE" id="PS00560">
    <property type="entry name" value="CARBOXYPEPT_SER_HIS"/>
    <property type="match status" value="1"/>
</dbReference>
<keyword evidence="4 8" id="KW-0121">Carboxypeptidase</keyword>
<protein>
    <recommendedName>
        <fullName evidence="8">Carboxypeptidase</fullName>
        <ecNumber evidence="8">3.4.16.-</ecNumber>
    </recommendedName>
</protein>
<dbReference type="Proteomes" id="UP000237105">
    <property type="component" value="Unassembled WGS sequence"/>
</dbReference>
<feature type="chain" id="PRO_5015022445" description="Carboxypeptidase" evidence="8">
    <location>
        <begin position="26"/>
        <end position="457"/>
    </location>
</feature>
<reference evidence="10" key="1">
    <citation type="submission" date="2016-06" db="EMBL/GenBank/DDBJ databases">
        <title>Parallel loss of symbiosis genes in relatives of nitrogen-fixing non-legume Parasponia.</title>
        <authorList>
            <person name="Van Velzen R."/>
            <person name="Holmer R."/>
            <person name="Bu F."/>
            <person name="Rutten L."/>
            <person name="Van Zeijl A."/>
            <person name="Liu W."/>
            <person name="Santuari L."/>
            <person name="Cao Q."/>
            <person name="Sharma T."/>
            <person name="Shen D."/>
            <person name="Roswanjaya Y."/>
            <person name="Wardhani T."/>
            <person name="Kalhor M.S."/>
            <person name="Jansen J."/>
            <person name="Van den Hoogen J."/>
            <person name="Gungor B."/>
            <person name="Hartog M."/>
            <person name="Hontelez J."/>
            <person name="Verver J."/>
            <person name="Yang W.-C."/>
            <person name="Schijlen E."/>
            <person name="Repin R."/>
            <person name="Schilthuizen M."/>
            <person name="Schranz E."/>
            <person name="Heidstra R."/>
            <person name="Miyata K."/>
            <person name="Fedorova E."/>
            <person name="Kohlen W."/>
            <person name="Bisseling T."/>
            <person name="Smit S."/>
            <person name="Geurts R."/>
        </authorList>
    </citation>
    <scope>NUCLEOTIDE SEQUENCE [LARGE SCALE GENOMIC DNA]</scope>
    <source>
        <strain evidence="10">cv. WU1-14</strain>
    </source>
</reference>
<dbReference type="InterPro" id="IPR029058">
    <property type="entry name" value="AB_hydrolase_fold"/>
</dbReference>
<dbReference type="Gene3D" id="3.40.50.1820">
    <property type="entry name" value="alpha/beta hydrolase"/>
    <property type="match status" value="1"/>
</dbReference>
<keyword evidence="10" id="KW-1185">Reference proteome</keyword>
<dbReference type="PROSITE" id="PS00131">
    <property type="entry name" value="CARBOXYPEPT_SER_SER"/>
    <property type="match status" value="1"/>
</dbReference>
<gene>
    <name evidence="9" type="primary">PanSCPL38</name>
    <name evidence="9" type="ORF">PanWU01x14_016680</name>
</gene>
<dbReference type="PANTHER" id="PTHR11802:SF454">
    <property type="entry name" value="SERINE CARBOXYPEPTIDASE-LIKE 50"/>
    <property type="match status" value="1"/>
</dbReference>
<dbReference type="PANTHER" id="PTHR11802">
    <property type="entry name" value="SERINE PROTEASE FAMILY S10 SERINE CARBOXYPEPTIDASE"/>
    <property type="match status" value="1"/>
</dbReference>
<dbReference type="EC" id="3.4.16.-" evidence="8"/>
<dbReference type="EMBL" id="JXTB01000007">
    <property type="protein sequence ID" value="PON78769.1"/>
    <property type="molecule type" value="Genomic_DNA"/>
</dbReference>
<dbReference type="GO" id="GO:0005576">
    <property type="term" value="C:extracellular region"/>
    <property type="evidence" value="ECO:0007669"/>
    <property type="project" value="UniProtKB-SubCell"/>
</dbReference>
<evidence type="ECO:0000256" key="4">
    <source>
        <dbReference type="ARBA" id="ARBA00022645"/>
    </source>
</evidence>
<dbReference type="AlphaFoldDB" id="A0A2P5DZP9"/>
<keyword evidence="8" id="KW-0732">Signal</keyword>
<proteinExistence type="inferred from homology"/>
<dbReference type="GO" id="GO:0006508">
    <property type="term" value="P:proteolysis"/>
    <property type="evidence" value="ECO:0007669"/>
    <property type="project" value="UniProtKB-KW"/>
</dbReference>
<keyword evidence="6 8" id="KW-0378">Hydrolase</keyword>
<feature type="signal peptide" evidence="8">
    <location>
        <begin position="1"/>
        <end position="25"/>
    </location>
</feature>
<evidence type="ECO:0000256" key="7">
    <source>
        <dbReference type="ARBA" id="ARBA00023180"/>
    </source>
</evidence>
<comment type="caution">
    <text evidence="9">The sequence shown here is derived from an EMBL/GenBank/DDBJ whole genome shotgun (WGS) entry which is preliminary data.</text>
</comment>
<dbReference type="InterPro" id="IPR001563">
    <property type="entry name" value="Peptidase_S10"/>
</dbReference>
<dbReference type="InterPro" id="IPR018202">
    <property type="entry name" value="Ser_caboxypep_ser_AS"/>
</dbReference>
<evidence type="ECO:0000256" key="6">
    <source>
        <dbReference type="ARBA" id="ARBA00022801"/>
    </source>
</evidence>
<accession>A0A2P5DZP9</accession>
<evidence type="ECO:0000256" key="5">
    <source>
        <dbReference type="ARBA" id="ARBA00022670"/>
    </source>
</evidence>
<sequence length="457" mass="50959">MESTTTNHLLLLLLLLLFFFHCELTLPISLLPKQALPTKSGYLPVTPTSDSAIFYLFYEAQKPTSPLSQTPLLIWLQGGPGCSSMLGNFLELGPWRVNFRKTPDQPLTLEPNPGSWNRIFGLLFLDNPIGTGFSIASKPEEIPRDQTNVAQHLFSAITTFIKSNPSFKSRPIYITGESYAGKYAPAFGYHILKENAQLPESGRVNLVGVAVGNGLTDPVIQVATHAANAYFSGLVNERQKHEMEKLQTEAVALTEARNWSAATEARRRVLNRLQNMTGFATLYDITKRAPYRNDMVEELLRNDDVKKALGVKGSVVFEVCSDFVSEILHEDMMKSTKYMVERLVKESRVLLYQGVNDMRLGVVPNEAWVKTLDWEGIEGYLGAERDVWRVKGELAGYVQKWGSLTNVVVLGAGHLVPNDQALNSQAMIEDWVLEKGLFGSALKKNFSSNYPLGPMQI</sequence>
<evidence type="ECO:0000313" key="10">
    <source>
        <dbReference type="Proteomes" id="UP000237105"/>
    </source>
</evidence>
<dbReference type="SUPFAM" id="SSF53474">
    <property type="entry name" value="alpha/beta-Hydrolases"/>
    <property type="match status" value="1"/>
</dbReference>
<organism evidence="9 10">
    <name type="scientific">Parasponia andersonii</name>
    <name type="common">Sponia andersonii</name>
    <dbReference type="NCBI Taxonomy" id="3476"/>
    <lineage>
        <taxon>Eukaryota</taxon>
        <taxon>Viridiplantae</taxon>
        <taxon>Streptophyta</taxon>
        <taxon>Embryophyta</taxon>
        <taxon>Tracheophyta</taxon>
        <taxon>Spermatophyta</taxon>
        <taxon>Magnoliopsida</taxon>
        <taxon>eudicotyledons</taxon>
        <taxon>Gunneridae</taxon>
        <taxon>Pentapetalae</taxon>
        <taxon>rosids</taxon>
        <taxon>fabids</taxon>
        <taxon>Rosales</taxon>
        <taxon>Cannabaceae</taxon>
        <taxon>Parasponia</taxon>
    </lineage>
</organism>
<comment type="subcellular location">
    <subcellularLocation>
        <location evidence="1">Secreted</location>
    </subcellularLocation>
</comment>
<dbReference type="PRINTS" id="PR00724">
    <property type="entry name" value="CRBOXYPTASEC"/>
</dbReference>
<keyword evidence="5 8" id="KW-0645">Protease</keyword>
<dbReference type="FunFam" id="3.40.50.1820:FF:000163">
    <property type="entry name" value="Carboxypeptidase"/>
    <property type="match status" value="1"/>
</dbReference>
<evidence type="ECO:0000256" key="2">
    <source>
        <dbReference type="ARBA" id="ARBA00009431"/>
    </source>
</evidence>
<dbReference type="InterPro" id="IPR033124">
    <property type="entry name" value="Ser_caboxypep_his_AS"/>
</dbReference>
<evidence type="ECO:0000256" key="1">
    <source>
        <dbReference type="ARBA" id="ARBA00004613"/>
    </source>
</evidence>
<dbReference type="Pfam" id="PF00450">
    <property type="entry name" value="Peptidase_S10"/>
    <property type="match status" value="1"/>
</dbReference>
<name>A0A2P5DZP9_PARAD</name>
<comment type="similarity">
    <text evidence="2 8">Belongs to the peptidase S10 family.</text>
</comment>
<evidence type="ECO:0000256" key="8">
    <source>
        <dbReference type="RuleBase" id="RU361156"/>
    </source>
</evidence>
<evidence type="ECO:0000313" key="9">
    <source>
        <dbReference type="EMBL" id="PON78769.1"/>
    </source>
</evidence>
<keyword evidence="7" id="KW-0325">Glycoprotein</keyword>
<evidence type="ECO:0000256" key="3">
    <source>
        <dbReference type="ARBA" id="ARBA00022525"/>
    </source>
</evidence>
<dbReference type="OrthoDB" id="443318at2759"/>
<keyword evidence="3" id="KW-0964">Secreted</keyword>